<feature type="compositionally biased region" description="Basic and acidic residues" evidence="1">
    <location>
        <begin position="56"/>
        <end position="74"/>
    </location>
</feature>
<feature type="compositionally biased region" description="Polar residues" evidence="1">
    <location>
        <begin position="1"/>
        <end position="36"/>
    </location>
</feature>
<gene>
    <name evidence="2" type="ORF">CCHR01_18020</name>
</gene>
<evidence type="ECO:0000313" key="3">
    <source>
        <dbReference type="Proteomes" id="UP001243330"/>
    </source>
</evidence>
<keyword evidence="3" id="KW-1185">Reference proteome</keyword>
<evidence type="ECO:0000256" key="1">
    <source>
        <dbReference type="SAM" id="MobiDB-lite"/>
    </source>
</evidence>
<name>A0AAD9A5C3_9PEZI</name>
<evidence type="ECO:0000313" key="2">
    <source>
        <dbReference type="EMBL" id="KAK1839359.1"/>
    </source>
</evidence>
<feature type="region of interest" description="Disordered" evidence="1">
    <location>
        <begin position="1"/>
        <end position="81"/>
    </location>
</feature>
<proteinExistence type="predicted"/>
<protein>
    <submittedName>
        <fullName evidence="2">Uncharacterized protein</fullName>
    </submittedName>
</protein>
<organism evidence="2 3">
    <name type="scientific">Colletotrichum chrysophilum</name>
    <dbReference type="NCBI Taxonomy" id="1836956"/>
    <lineage>
        <taxon>Eukaryota</taxon>
        <taxon>Fungi</taxon>
        <taxon>Dikarya</taxon>
        <taxon>Ascomycota</taxon>
        <taxon>Pezizomycotina</taxon>
        <taxon>Sordariomycetes</taxon>
        <taxon>Hypocreomycetidae</taxon>
        <taxon>Glomerellales</taxon>
        <taxon>Glomerellaceae</taxon>
        <taxon>Colletotrichum</taxon>
        <taxon>Colletotrichum gloeosporioides species complex</taxon>
    </lineage>
</organism>
<comment type="caution">
    <text evidence="2">The sequence shown here is derived from an EMBL/GenBank/DDBJ whole genome shotgun (WGS) entry which is preliminary data.</text>
</comment>
<dbReference type="Proteomes" id="UP001243330">
    <property type="component" value="Unassembled WGS sequence"/>
</dbReference>
<sequence>MSSQTSSMVVESGSQTGAASGQASNNQATANDQAASRQARFDMFMNDNDNQYTRLESNRPAERPAERPVEDKPVQKAPRTQ</sequence>
<dbReference type="AlphaFoldDB" id="A0AAD9A5C3"/>
<accession>A0AAD9A5C3</accession>
<reference evidence="2" key="1">
    <citation type="submission" date="2023-01" db="EMBL/GenBank/DDBJ databases">
        <title>Colletotrichum chrysophilum M932 genome sequence.</title>
        <authorList>
            <person name="Baroncelli R."/>
        </authorList>
    </citation>
    <scope>NUCLEOTIDE SEQUENCE</scope>
    <source>
        <strain evidence="2">M932</strain>
    </source>
</reference>
<dbReference type="EMBL" id="JAQOWY010000684">
    <property type="protein sequence ID" value="KAK1839359.1"/>
    <property type="molecule type" value="Genomic_DNA"/>
</dbReference>